<dbReference type="InterPro" id="IPR006342">
    <property type="entry name" value="FkbM_mtfrase"/>
</dbReference>
<dbReference type="SUPFAM" id="SSF53335">
    <property type="entry name" value="S-adenosyl-L-methionine-dependent methyltransferases"/>
    <property type="match status" value="1"/>
</dbReference>
<dbReference type="AlphaFoldDB" id="A0A6L5QLZ8"/>
<dbReference type="NCBIfam" id="TIGR01444">
    <property type="entry name" value="fkbM_fam"/>
    <property type="match status" value="1"/>
</dbReference>
<dbReference type="InterPro" id="IPR029063">
    <property type="entry name" value="SAM-dependent_MTases_sf"/>
</dbReference>
<feature type="domain" description="Methyltransferase FkbM" evidence="1">
    <location>
        <begin position="73"/>
        <end position="239"/>
    </location>
</feature>
<dbReference type="GO" id="GO:0006426">
    <property type="term" value="P:glycyl-tRNA aminoacylation"/>
    <property type="evidence" value="ECO:0007669"/>
    <property type="project" value="InterPro"/>
</dbReference>
<accession>A0A6L5QLZ8</accession>
<dbReference type="GO" id="GO:0032259">
    <property type="term" value="P:methylation"/>
    <property type="evidence" value="ECO:0007669"/>
    <property type="project" value="UniProtKB-KW"/>
</dbReference>
<dbReference type="Proteomes" id="UP000481037">
    <property type="component" value="Unassembled WGS sequence"/>
</dbReference>
<keyword evidence="2" id="KW-0808">Transferase</keyword>
<organism evidence="2 3">
    <name type="scientific">Duganella alba</name>
    <dbReference type="NCBI Taxonomy" id="2666081"/>
    <lineage>
        <taxon>Bacteria</taxon>
        <taxon>Pseudomonadati</taxon>
        <taxon>Pseudomonadota</taxon>
        <taxon>Betaproteobacteria</taxon>
        <taxon>Burkholderiales</taxon>
        <taxon>Oxalobacteraceae</taxon>
        <taxon>Telluria group</taxon>
        <taxon>Duganella</taxon>
    </lineage>
</organism>
<dbReference type="PANTHER" id="PTHR34203:SF15">
    <property type="entry name" value="SLL1173 PROTEIN"/>
    <property type="match status" value="1"/>
</dbReference>
<proteinExistence type="predicted"/>
<dbReference type="InterPro" id="IPR006194">
    <property type="entry name" value="Gly-tRNA-synth_heterodimer"/>
</dbReference>
<dbReference type="GO" id="GO:0005524">
    <property type="term" value="F:ATP binding"/>
    <property type="evidence" value="ECO:0007669"/>
    <property type="project" value="InterPro"/>
</dbReference>
<evidence type="ECO:0000313" key="2">
    <source>
        <dbReference type="EMBL" id="MRX10806.1"/>
    </source>
</evidence>
<dbReference type="GO" id="GO:0008168">
    <property type="term" value="F:methyltransferase activity"/>
    <property type="evidence" value="ECO:0007669"/>
    <property type="project" value="UniProtKB-KW"/>
</dbReference>
<evidence type="ECO:0000259" key="1">
    <source>
        <dbReference type="Pfam" id="PF05050"/>
    </source>
</evidence>
<dbReference type="GO" id="GO:0005737">
    <property type="term" value="C:cytoplasm"/>
    <property type="evidence" value="ECO:0007669"/>
    <property type="project" value="InterPro"/>
</dbReference>
<sequence>MKNLRPIAFVLASTNHGSMLVNRHDYRLTPAGGYGAGFQLLNTSAFDPQEIDFAVQLLMSRKQNFGNGVVAIDCGANLGVHTIEWAQAMHGWGEVIAFEAQERIYYALAGNIALNNCFNARAIFAAVGASEGEIFVPLPDYFSPSSFGSLEIRKKSTTEFIGQEIDYTEENCVRTKMTSIDQLNLKRLDFIKIDIEGMEMEALVGAEQSIDKYRPQLMIEKIKSNEGEIRAFLEKFDYQVFPFGINLVAVHQDDPVAQQLSKLNFNV</sequence>
<reference evidence="2 3" key="1">
    <citation type="submission" date="2019-11" db="EMBL/GenBank/DDBJ databases">
        <title>Novel species isolated from a subtropical stream in China.</title>
        <authorList>
            <person name="Lu H."/>
        </authorList>
    </citation>
    <scope>NUCLEOTIDE SEQUENCE [LARGE SCALE GENOMIC DNA]</scope>
    <source>
        <strain evidence="2 3">FT25W</strain>
    </source>
</reference>
<gene>
    <name evidence="2" type="ORF">GJ697_23535</name>
</gene>
<keyword evidence="2" id="KW-0489">Methyltransferase</keyword>
<dbReference type="PANTHER" id="PTHR34203">
    <property type="entry name" value="METHYLTRANSFERASE, FKBM FAMILY PROTEIN"/>
    <property type="match status" value="1"/>
</dbReference>
<dbReference type="PROSITE" id="PS50861">
    <property type="entry name" value="AA_TRNA_LIGASE_II_GLYAB"/>
    <property type="match status" value="1"/>
</dbReference>
<dbReference type="Pfam" id="PF05050">
    <property type="entry name" value="Methyltransf_21"/>
    <property type="match status" value="1"/>
</dbReference>
<comment type="caution">
    <text evidence="2">The sequence shown here is derived from an EMBL/GenBank/DDBJ whole genome shotgun (WGS) entry which is preliminary data.</text>
</comment>
<evidence type="ECO:0000313" key="3">
    <source>
        <dbReference type="Proteomes" id="UP000481037"/>
    </source>
</evidence>
<keyword evidence="3" id="KW-1185">Reference proteome</keyword>
<dbReference type="EMBL" id="WKJM01000024">
    <property type="protein sequence ID" value="MRX10806.1"/>
    <property type="molecule type" value="Genomic_DNA"/>
</dbReference>
<name>A0A6L5QLZ8_9BURK</name>
<protein>
    <submittedName>
        <fullName evidence="2">FkbM family methyltransferase</fullName>
    </submittedName>
</protein>
<dbReference type="Gene3D" id="3.40.50.150">
    <property type="entry name" value="Vaccinia Virus protein VP39"/>
    <property type="match status" value="1"/>
</dbReference>
<dbReference type="GO" id="GO:0004820">
    <property type="term" value="F:glycine-tRNA ligase activity"/>
    <property type="evidence" value="ECO:0007669"/>
    <property type="project" value="InterPro"/>
</dbReference>
<dbReference type="InterPro" id="IPR052514">
    <property type="entry name" value="SAM-dependent_MTase"/>
</dbReference>